<dbReference type="AlphaFoldDB" id="A0AAV4DJN7"/>
<proteinExistence type="predicted"/>
<dbReference type="Gene3D" id="3.40.50.1820">
    <property type="entry name" value="alpha/beta hydrolase"/>
    <property type="match status" value="1"/>
</dbReference>
<dbReference type="Proteomes" id="UP000735302">
    <property type="component" value="Unassembled WGS sequence"/>
</dbReference>
<dbReference type="InterPro" id="IPR000073">
    <property type="entry name" value="AB_hydrolase_1"/>
</dbReference>
<feature type="domain" description="Serine aminopeptidase S33" evidence="1">
    <location>
        <begin position="45"/>
        <end position="280"/>
    </location>
</feature>
<comment type="caution">
    <text evidence="2">The sequence shown here is derived from an EMBL/GenBank/DDBJ whole genome shotgun (WGS) entry which is preliminary data.</text>
</comment>
<dbReference type="InterPro" id="IPR051044">
    <property type="entry name" value="MAG_DAG_Lipase"/>
</dbReference>
<gene>
    <name evidence="2" type="ORF">PoB_007059100</name>
</gene>
<dbReference type="PANTHER" id="PTHR11614">
    <property type="entry name" value="PHOSPHOLIPASE-RELATED"/>
    <property type="match status" value="1"/>
</dbReference>
<keyword evidence="3" id="KW-1185">Reference proteome</keyword>
<dbReference type="PRINTS" id="PR00111">
    <property type="entry name" value="ABHYDROLASE"/>
</dbReference>
<protein>
    <submittedName>
        <fullName evidence="2">Monoglyceride lipase</fullName>
    </submittedName>
</protein>
<dbReference type="InterPro" id="IPR022742">
    <property type="entry name" value="Hydrolase_4"/>
</dbReference>
<reference evidence="2 3" key="1">
    <citation type="journal article" date="2021" name="Elife">
        <title>Chloroplast acquisition without the gene transfer in kleptoplastic sea slugs, Plakobranchus ocellatus.</title>
        <authorList>
            <person name="Maeda T."/>
            <person name="Takahashi S."/>
            <person name="Yoshida T."/>
            <person name="Shimamura S."/>
            <person name="Takaki Y."/>
            <person name="Nagai Y."/>
            <person name="Toyoda A."/>
            <person name="Suzuki Y."/>
            <person name="Arimoto A."/>
            <person name="Ishii H."/>
            <person name="Satoh N."/>
            <person name="Nishiyama T."/>
            <person name="Hasebe M."/>
            <person name="Maruyama T."/>
            <person name="Minagawa J."/>
            <person name="Obokata J."/>
            <person name="Shigenobu S."/>
        </authorList>
    </citation>
    <scope>NUCLEOTIDE SEQUENCE [LARGE SCALE GENOMIC DNA]</scope>
</reference>
<evidence type="ECO:0000259" key="1">
    <source>
        <dbReference type="Pfam" id="PF12146"/>
    </source>
</evidence>
<sequence>MAGKKSSRVIDTFSFDKNRRDSEGSFVNENGLKIFCRYWSIDVSSPRALVFICHGAGEHVGPYTQLAEMLTKENFFVFGHDHQGHGQSEGSRVHIDDLRHYCRDIFAHIDRIKQDFPTLPVFIIGHSMGGAVTILSGLDRPDYFQGVVLIGPVVTSDQDQIGPIKAFFGKIIARLIPQFPVLNLESKYLSRDPKVVEDYENDKLNYLGACKAKWTLCIYHAVLEIESKLSTIEWPFLCMHGECDSLVKCEGSMALYEKAASKDKTLTIYPKAYHQLHLEIEPDGSKARQQIVDWLVNHVPQK</sequence>
<dbReference type="EMBL" id="BLXT01007928">
    <property type="protein sequence ID" value="GFO44086.1"/>
    <property type="molecule type" value="Genomic_DNA"/>
</dbReference>
<name>A0AAV4DJN7_9GAST</name>
<dbReference type="SUPFAM" id="SSF53474">
    <property type="entry name" value="alpha/beta-Hydrolases"/>
    <property type="match status" value="1"/>
</dbReference>
<dbReference type="InterPro" id="IPR029058">
    <property type="entry name" value="AB_hydrolase_fold"/>
</dbReference>
<dbReference type="Pfam" id="PF12146">
    <property type="entry name" value="Hydrolase_4"/>
    <property type="match status" value="1"/>
</dbReference>
<evidence type="ECO:0000313" key="3">
    <source>
        <dbReference type="Proteomes" id="UP000735302"/>
    </source>
</evidence>
<dbReference type="FunFam" id="3.40.50.1820:FF:000117">
    <property type="entry name" value="Monoglyceride lipase, putative"/>
    <property type="match status" value="1"/>
</dbReference>
<evidence type="ECO:0000313" key="2">
    <source>
        <dbReference type="EMBL" id="GFO44086.1"/>
    </source>
</evidence>
<organism evidence="2 3">
    <name type="scientific">Plakobranchus ocellatus</name>
    <dbReference type="NCBI Taxonomy" id="259542"/>
    <lineage>
        <taxon>Eukaryota</taxon>
        <taxon>Metazoa</taxon>
        <taxon>Spiralia</taxon>
        <taxon>Lophotrochozoa</taxon>
        <taxon>Mollusca</taxon>
        <taxon>Gastropoda</taxon>
        <taxon>Heterobranchia</taxon>
        <taxon>Euthyneura</taxon>
        <taxon>Panpulmonata</taxon>
        <taxon>Sacoglossa</taxon>
        <taxon>Placobranchoidea</taxon>
        <taxon>Plakobranchidae</taxon>
        <taxon>Plakobranchus</taxon>
    </lineage>
</organism>
<accession>A0AAV4DJN7</accession>